<comment type="caution">
    <text evidence="1">The sequence shown here is derived from an EMBL/GenBank/DDBJ whole genome shotgun (WGS) entry which is preliminary data.</text>
</comment>
<accession>A0A8J5JWM7</accession>
<evidence type="ECO:0000313" key="2">
    <source>
        <dbReference type="Proteomes" id="UP000747542"/>
    </source>
</evidence>
<protein>
    <submittedName>
        <fullName evidence="1">Uncharacterized protein</fullName>
    </submittedName>
</protein>
<dbReference type="AlphaFoldDB" id="A0A8J5JWM7"/>
<reference evidence="1" key="1">
    <citation type="journal article" date="2021" name="Sci. Adv.">
        <title>The American lobster genome reveals insights on longevity, neural, and immune adaptations.</title>
        <authorList>
            <person name="Polinski J.M."/>
            <person name="Zimin A.V."/>
            <person name="Clark K.F."/>
            <person name="Kohn A.B."/>
            <person name="Sadowski N."/>
            <person name="Timp W."/>
            <person name="Ptitsyn A."/>
            <person name="Khanna P."/>
            <person name="Romanova D.Y."/>
            <person name="Williams P."/>
            <person name="Greenwood S.J."/>
            <person name="Moroz L.L."/>
            <person name="Walt D.R."/>
            <person name="Bodnar A.G."/>
        </authorList>
    </citation>
    <scope>NUCLEOTIDE SEQUENCE</scope>
    <source>
        <strain evidence="1">GMGI-L3</strain>
    </source>
</reference>
<dbReference type="EMBL" id="JAHLQT010024705">
    <property type="protein sequence ID" value="KAG7165192.1"/>
    <property type="molecule type" value="Genomic_DNA"/>
</dbReference>
<gene>
    <name evidence="1" type="ORF">Hamer_G030888</name>
</gene>
<sequence>MRSDSDYDQLYEEAEEFATKLGIVVPGANTQQHEGSVRSKRVQRISNTLKDICQTASLGSVQNI</sequence>
<organism evidence="1 2">
    <name type="scientific">Homarus americanus</name>
    <name type="common">American lobster</name>
    <dbReference type="NCBI Taxonomy" id="6706"/>
    <lineage>
        <taxon>Eukaryota</taxon>
        <taxon>Metazoa</taxon>
        <taxon>Ecdysozoa</taxon>
        <taxon>Arthropoda</taxon>
        <taxon>Crustacea</taxon>
        <taxon>Multicrustacea</taxon>
        <taxon>Malacostraca</taxon>
        <taxon>Eumalacostraca</taxon>
        <taxon>Eucarida</taxon>
        <taxon>Decapoda</taxon>
        <taxon>Pleocyemata</taxon>
        <taxon>Astacidea</taxon>
        <taxon>Nephropoidea</taxon>
        <taxon>Nephropidae</taxon>
        <taxon>Homarus</taxon>
    </lineage>
</organism>
<evidence type="ECO:0000313" key="1">
    <source>
        <dbReference type="EMBL" id="KAG7165192.1"/>
    </source>
</evidence>
<proteinExistence type="predicted"/>
<dbReference type="Proteomes" id="UP000747542">
    <property type="component" value="Unassembled WGS sequence"/>
</dbReference>
<name>A0A8J5JWM7_HOMAM</name>
<keyword evidence="2" id="KW-1185">Reference proteome</keyword>